<reference evidence="2" key="1">
    <citation type="submission" date="2025-08" db="UniProtKB">
        <authorList>
            <consortium name="RefSeq"/>
        </authorList>
    </citation>
    <scope>IDENTIFICATION</scope>
    <source>
        <tissue evidence="2">Muscle</tissue>
    </source>
</reference>
<evidence type="ECO:0000313" key="1">
    <source>
        <dbReference type="Proteomes" id="UP000248484"/>
    </source>
</evidence>
<dbReference type="CTD" id="23164"/>
<dbReference type="KEGG" id="pcad:129392773"/>
<dbReference type="GeneID" id="129392773"/>
<name>A0A9W2X4Z7_PHYMC</name>
<accession>A0A9W2X4Z7</accession>
<organism evidence="1 2">
    <name type="scientific">Physeter macrocephalus</name>
    <name type="common">Sperm whale</name>
    <name type="synonym">Physeter catodon</name>
    <dbReference type="NCBI Taxonomy" id="9755"/>
    <lineage>
        <taxon>Eukaryota</taxon>
        <taxon>Metazoa</taxon>
        <taxon>Chordata</taxon>
        <taxon>Craniata</taxon>
        <taxon>Vertebrata</taxon>
        <taxon>Euteleostomi</taxon>
        <taxon>Mammalia</taxon>
        <taxon>Eutheria</taxon>
        <taxon>Laurasiatheria</taxon>
        <taxon>Artiodactyla</taxon>
        <taxon>Whippomorpha</taxon>
        <taxon>Cetacea</taxon>
        <taxon>Odontoceti</taxon>
        <taxon>Physeteridae</taxon>
        <taxon>Physeter</taxon>
    </lineage>
</organism>
<dbReference type="Proteomes" id="UP000248484">
    <property type="component" value="Chromosome 14"/>
</dbReference>
<gene>
    <name evidence="2" type="primary">MPRIP</name>
</gene>
<protein>
    <submittedName>
        <fullName evidence="2">Myosin phosphatase Rho-interacting protein isoform X1</fullName>
    </submittedName>
</protein>
<proteinExistence type="predicted"/>
<sequence>MGCVECVEQRQNPFMVAGCSWLQMGLTLITQCTGLGNGSADSSSSTSTASCATPWMRWVPAAAEGTHTTHEQRRLREVLRPLVRLVPLSSPLHAHSSFSDGSR</sequence>
<dbReference type="RefSeq" id="XP_054946509.1">
    <property type="nucleotide sequence ID" value="XM_055090534.1"/>
</dbReference>
<evidence type="ECO:0000313" key="2">
    <source>
        <dbReference type="RefSeq" id="XP_054946509.1"/>
    </source>
</evidence>
<dbReference type="AlphaFoldDB" id="A0A9W2X4Z7"/>
<keyword evidence="1" id="KW-1185">Reference proteome</keyword>